<dbReference type="InterPro" id="IPR019734">
    <property type="entry name" value="TPR_rpt"/>
</dbReference>
<dbReference type="OrthoDB" id="8592798at2"/>
<sequence>MKPLLLATALLFSTPVWAAGGYGYEPSVSKLINDAKKLIKNDKYVRAIKKLKKAIQEEPDNSDIYNYLGFAHRKIGDYDKSKIYYEEALSIKPDHKLALEYQGELFLKLDDVGSAQSNLVKLRMLCPEGCDELTDLDIAISKYLSSQ</sequence>
<evidence type="ECO:0000256" key="4">
    <source>
        <dbReference type="SAM" id="SignalP"/>
    </source>
</evidence>
<dbReference type="Proteomes" id="UP000016762">
    <property type="component" value="Unassembled WGS sequence"/>
</dbReference>
<dbReference type="STRING" id="1397666.RS24_01600"/>
<feature type="signal peptide" evidence="4">
    <location>
        <begin position="1"/>
        <end position="18"/>
    </location>
</feature>
<dbReference type="AlphaFoldDB" id="U2XN90"/>
<comment type="caution">
    <text evidence="5">The sequence shown here is derived from an EMBL/GenBank/DDBJ whole genome shotgun (WGS) entry which is preliminary data.</text>
</comment>
<reference evidence="5 6" key="1">
    <citation type="journal article" date="2014" name="FEMS Microbiol. Ecol.">
        <title>Genomic differentiation among two strains of the PS1 clade isolated from geographically separated marine habitats.</title>
        <authorList>
            <person name="Jimenez-Infante F."/>
            <person name="Ngugi D.K."/>
            <person name="Alam I."/>
            <person name="Rashid M."/>
            <person name="Baalawi W."/>
            <person name="Kamau A.A."/>
            <person name="Bajic V.B."/>
            <person name="Stingl U."/>
        </authorList>
    </citation>
    <scope>NUCLEOTIDE SEQUENCE [LARGE SCALE GENOMIC DNA]</scope>
    <source>
        <strain evidence="5 6">RS24</strain>
    </source>
</reference>
<dbReference type="SMART" id="SM00028">
    <property type="entry name" value="TPR"/>
    <property type="match status" value="2"/>
</dbReference>
<dbReference type="EMBL" id="AWXE01000004">
    <property type="protein sequence ID" value="ERL46597.1"/>
    <property type="molecule type" value="Genomic_DNA"/>
</dbReference>
<evidence type="ECO:0000256" key="3">
    <source>
        <dbReference type="PROSITE-ProRule" id="PRU00339"/>
    </source>
</evidence>
<evidence type="ECO:0000313" key="6">
    <source>
        <dbReference type="Proteomes" id="UP000016762"/>
    </source>
</evidence>
<dbReference type="RefSeq" id="WP_021777575.1">
    <property type="nucleotide sequence ID" value="NZ_AWXE01000004.1"/>
</dbReference>
<keyword evidence="6" id="KW-1185">Reference proteome</keyword>
<dbReference type="InterPro" id="IPR013105">
    <property type="entry name" value="TPR_2"/>
</dbReference>
<feature type="repeat" description="TPR" evidence="3">
    <location>
        <begin position="62"/>
        <end position="95"/>
    </location>
</feature>
<keyword evidence="4" id="KW-0732">Signal</keyword>
<organism evidence="5 6">
    <name type="scientific">Candidatus Micropelagius thuwalensis</name>
    <dbReference type="NCBI Taxonomy" id="1397666"/>
    <lineage>
        <taxon>Bacteria</taxon>
        <taxon>Pseudomonadati</taxon>
        <taxon>Pseudomonadota</taxon>
        <taxon>Alphaproteobacteria</taxon>
        <taxon>PS1 clade</taxon>
        <taxon>Candidatus Micropelagius</taxon>
    </lineage>
</organism>
<dbReference type="SUPFAM" id="SSF48452">
    <property type="entry name" value="TPR-like"/>
    <property type="match status" value="1"/>
</dbReference>
<evidence type="ECO:0000313" key="5">
    <source>
        <dbReference type="EMBL" id="ERL46597.1"/>
    </source>
</evidence>
<name>U2XN90_9PROT</name>
<dbReference type="eggNOG" id="COG0457">
    <property type="taxonomic scope" value="Bacteria"/>
</dbReference>
<feature type="chain" id="PRO_5004636084" evidence="4">
    <location>
        <begin position="19"/>
        <end position="147"/>
    </location>
</feature>
<dbReference type="PROSITE" id="PS50293">
    <property type="entry name" value="TPR_REGION"/>
    <property type="match status" value="1"/>
</dbReference>
<proteinExistence type="predicted"/>
<protein>
    <submittedName>
        <fullName evidence="5">Domain containing protein</fullName>
    </submittedName>
</protein>
<evidence type="ECO:0000256" key="1">
    <source>
        <dbReference type="ARBA" id="ARBA00022737"/>
    </source>
</evidence>
<evidence type="ECO:0000256" key="2">
    <source>
        <dbReference type="ARBA" id="ARBA00022803"/>
    </source>
</evidence>
<dbReference type="Pfam" id="PF07719">
    <property type="entry name" value="TPR_2"/>
    <property type="match status" value="1"/>
</dbReference>
<keyword evidence="1" id="KW-0677">Repeat</keyword>
<dbReference type="InterPro" id="IPR011990">
    <property type="entry name" value="TPR-like_helical_dom_sf"/>
</dbReference>
<accession>U2XN90</accession>
<gene>
    <name evidence="5" type="ORF">RS24_01600</name>
</gene>
<dbReference type="Gene3D" id="1.25.40.10">
    <property type="entry name" value="Tetratricopeptide repeat domain"/>
    <property type="match status" value="1"/>
</dbReference>
<dbReference type="PROSITE" id="PS50005">
    <property type="entry name" value="TPR"/>
    <property type="match status" value="1"/>
</dbReference>
<keyword evidence="2 3" id="KW-0802">TPR repeat</keyword>